<evidence type="ECO:0000313" key="5">
    <source>
        <dbReference type="Proteomes" id="UP000425960"/>
    </source>
</evidence>
<keyword evidence="1" id="KW-1133">Transmembrane helix</keyword>
<feature type="domain" description="Transposase IS4-like" evidence="2">
    <location>
        <begin position="129"/>
        <end position="477"/>
    </location>
</feature>
<dbReference type="GO" id="GO:0006313">
    <property type="term" value="P:DNA transposition"/>
    <property type="evidence" value="ECO:0007669"/>
    <property type="project" value="InterPro"/>
</dbReference>
<keyword evidence="1" id="KW-0472">Membrane</keyword>
<feature type="transmembrane region" description="Helical" evidence="1">
    <location>
        <begin position="465"/>
        <end position="482"/>
    </location>
</feature>
<dbReference type="AlphaFoldDB" id="A0A5K7ZFE0"/>
<dbReference type="Proteomes" id="UP000425960">
    <property type="component" value="Chromosome"/>
</dbReference>
<dbReference type="RefSeq" id="WP_155321644.1">
    <property type="nucleotide sequence ID" value="NZ_AP021876.1"/>
</dbReference>
<reference evidence="4 5" key="1">
    <citation type="submission" date="2019-11" db="EMBL/GenBank/DDBJ databases">
        <title>Comparative genomics of hydrocarbon-degrading Desulfosarcina strains.</title>
        <authorList>
            <person name="Watanabe M."/>
            <person name="Kojima H."/>
            <person name="Fukui M."/>
        </authorList>
    </citation>
    <scope>NUCLEOTIDE SEQUENCE [LARGE SCALE GENOMIC DNA]</scope>
    <source>
        <strain evidence="4 5">28bB2T</strain>
    </source>
</reference>
<evidence type="ECO:0000256" key="1">
    <source>
        <dbReference type="SAM" id="Phobius"/>
    </source>
</evidence>
<evidence type="ECO:0000313" key="4">
    <source>
        <dbReference type="EMBL" id="BBO80792.1"/>
    </source>
</evidence>
<dbReference type="KEGG" id="dov:DSCO28_13580"/>
<dbReference type="GO" id="GO:0004803">
    <property type="term" value="F:transposase activity"/>
    <property type="evidence" value="ECO:0007669"/>
    <property type="project" value="InterPro"/>
</dbReference>
<feature type="domain" description="DUF4277" evidence="3">
    <location>
        <begin position="12"/>
        <end position="113"/>
    </location>
</feature>
<dbReference type="PANTHER" id="PTHR34614">
    <property type="match status" value="1"/>
</dbReference>
<dbReference type="InterPro" id="IPR025457">
    <property type="entry name" value="DUF4277"/>
</dbReference>
<dbReference type="InterPro" id="IPR002559">
    <property type="entry name" value="Transposase_11"/>
</dbReference>
<dbReference type="Pfam" id="PF14104">
    <property type="entry name" value="DUF4277"/>
    <property type="match status" value="1"/>
</dbReference>
<dbReference type="GO" id="GO:0003677">
    <property type="term" value="F:DNA binding"/>
    <property type="evidence" value="ECO:0007669"/>
    <property type="project" value="InterPro"/>
</dbReference>
<evidence type="ECO:0000259" key="2">
    <source>
        <dbReference type="Pfam" id="PF01609"/>
    </source>
</evidence>
<proteinExistence type="predicted"/>
<evidence type="ECO:0000259" key="3">
    <source>
        <dbReference type="Pfam" id="PF14104"/>
    </source>
</evidence>
<keyword evidence="1" id="KW-0812">Transmembrane</keyword>
<accession>A0A5K7ZFE0</accession>
<dbReference type="NCBIfam" id="NF033559">
    <property type="entry name" value="transpos_IS1634"/>
    <property type="match status" value="1"/>
</dbReference>
<sequence length="562" mass="64009">MEKLVPEDLTFSEVGHLPIIKDFAKKIELVETLDAMVDSKMELSPGIAVMAMVLDTLSGRTPLYRLEEFFQEKDIELILGHDVEPELFCDYNVGRVLDKIFDTGTQKVFSQIAQNAISIFDVDPRRLHFDTTSISVFGDYDFTDPPLKITYGHSKDKRPDLKQFMISMLCVDRNIPILGTTEDGNASDKTLNNELLGGVSKHMARHGLKAGAFVYVADSAFVTPDNLEIAKDKNVKFLTRLPATYKECGRAISDAVCADNWIELGKLNETPATKKRPAADYRGFETTVELYEKTYRALVVHSSAHDKRRHKRIDRLLGKKRKDLETHCKKINAGPFYCRPDAEAAAEKIVKTAANSYHRIQYGIKEVAKYRRGRPAKGKARTPIGYEYHLDVEINVDADAVAPLRLEVGCFVLLSNLSSKQERVQWTIVTLLELYKNQSGIEQNFGFLKDPVIVNSIFLKKPKRIEVLGLVLLIALLIWRLMERSMRQHLEKTESKITGWKNRPTKRPTSFMMTTKFLSILVARSGNRRQLVKPFKPVQLEFLQAVGCRNQRWPNGLNFHNY</sequence>
<gene>
    <name evidence="4" type="ORF">DSCO28_13580</name>
</gene>
<dbReference type="Pfam" id="PF01609">
    <property type="entry name" value="DDE_Tnp_1"/>
    <property type="match status" value="1"/>
</dbReference>
<dbReference type="PANTHER" id="PTHR34614:SF2">
    <property type="entry name" value="TRANSPOSASE IS4-LIKE DOMAIN-CONTAINING PROTEIN"/>
    <property type="match status" value="1"/>
</dbReference>
<protein>
    <submittedName>
        <fullName evidence="4">IS4 family transposase</fullName>
    </submittedName>
</protein>
<dbReference type="EMBL" id="AP021876">
    <property type="protein sequence ID" value="BBO80792.1"/>
    <property type="molecule type" value="Genomic_DNA"/>
</dbReference>
<name>A0A5K7ZFE0_9BACT</name>
<dbReference type="InterPro" id="IPR047654">
    <property type="entry name" value="IS1634_transpos"/>
</dbReference>
<organism evidence="4 5">
    <name type="scientific">Desulfosarcina ovata subsp. sediminis</name>
    <dbReference type="NCBI Taxonomy" id="885957"/>
    <lineage>
        <taxon>Bacteria</taxon>
        <taxon>Pseudomonadati</taxon>
        <taxon>Thermodesulfobacteriota</taxon>
        <taxon>Desulfobacteria</taxon>
        <taxon>Desulfobacterales</taxon>
        <taxon>Desulfosarcinaceae</taxon>
        <taxon>Desulfosarcina</taxon>
    </lineage>
</organism>